<evidence type="ECO:0000256" key="13">
    <source>
        <dbReference type="SAM" id="MobiDB-lite"/>
    </source>
</evidence>
<dbReference type="HOGENOM" id="CLU_029048_1_0_1"/>
<keyword evidence="15" id="KW-1185">Reference proteome</keyword>
<dbReference type="eggNOG" id="KOG2647">
    <property type="taxonomic scope" value="Eukaryota"/>
</dbReference>
<evidence type="ECO:0000256" key="11">
    <source>
        <dbReference type="ARBA" id="ARBA00023136"/>
    </source>
</evidence>
<evidence type="ECO:0000256" key="8">
    <source>
        <dbReference type="ARBA" id="ARBA00022692"/>
    </source>
</evidence>
<dbReference type="PANTHER" id="PTHR12468">
    <property type="entry name" value="GPI MANNOSYLTRANSFERASE 2"/>
    <property type="match status" value="1"/>
</dbReference>
<accession>E6ZRW0</accession>
<keyword evidence="9 12" id="KW-0256">Endoplasmic reticulum</keyword>
<keyword evidence="6 12" id="KW-0328">Glycosyltransferase</keyword>
<feature type="region of interest" description="Disordered" evidence="13">
    <location>
        <begin position="1"/>
        <end position="31"/>
    </location>
</feature>
<dbReference type="GO" id="GO:0031501">
    <property type="term" value="C:mannosyltransferase complex"/>
    <property type="evidence" value="ECO:0007669"/>
    <property type="project" value="TreeGrafter"/>
</dbReference>
<dbReference type="AlphaFoldDB" id="E6ZRW0"/>
<evidence type="ECO:0000256" key="2">
    <source>
        <dbReference type="ARBA" id="ARBA00004687"/>
    </source>
</evidence>
<evidence type="ECO:0000256" key="6">
    <source>
        <dbReference type="ARBA" id="ARBA00022676"/>
    </source>
</evidence>
<dbReference type="OrthoDB" id="10252502at2759"/>
<keyword evidence="7 12" id="KW-0808">Transferase</keyword>
<dbReference type="VEuPathDB" id="FungiDB:sr16237"/>
<feature type="transmembrane region" description="Helical" evidence="12">
    <location>
        <begin position="450"/>
        <end position="469"/>
    </location>
</feature>
<protein>
    <recommendedName>
        <fullName evidence="4 12">GPI mannosyltransferase 2</fullName>
        <ecNumber evidence="12">2.4.1.-</ecNumber>
    </recommendedName>
</protein>
<dbReference type="EMBL" id="FQ311439">
    <property type="protein sequence ID" value="CBQ69964.1"/>
    <property type="molecule type" value="Genomic_DNA"/>
</dbReference>
<evidence type="ECO:0000256" key="4">
    <source>
        <dbReference type="ARBA" id="ARBA00013795"/>
    </source>
</evidence>
<dbReference type="Proteomes" id="UP000008867">
    <property type="component" value="Chromosome 18"/>
</dbReference>
<organism evidence="14 15">
    <name type="scientific">Sporisorium reilianum (strain SRZ2)</name>
    <name type="common">Maize head smut fungus</name>
    <dbReference type="NCBI Taxonomy" id="999809"/>
    <lineage>
        <taxon>Eukaryota</taxon>
        <taxon>Fungi</taxon>
        <taxon>Dikarya</taxon>
        <taxon>Basidiomycota</taxon>
        <taxon>Ustilaginomycotina</taxon>
        <taxon>Ustilaginomycetes</taxon>
        <taxon>Ustilaginales</taxon>
        <taxon>Ustilaginaceae</taxon>
        <taxon>Sporisorium</taxon>
    </lineage>
</organism>
<feature type="transmembrane region" description="Helical" evidence="12">
    <location>
        <begin position="284"/>
        <end position="303"/>
    </location>
</feature>
<comment type="function">
    <text evidence="12">Mannosyltransferase involved in glycosylphosphatidylinositol-anchor biosynthesis.</text>
</comment>
<evidence type="ECO:0000256" key="9">
    <source>
        <dbReference type="ARBA" id="ARBA00022824"/>
    </source>
</evidence>
<evidence type="ECO:0000313" key="15">
    <source>
        <dbReference type="Proteomes" id="UP000008867"/>
    </source>
</evidence>
<keyword evidence="5 12" id="KW-0337">GPI-anchor biosynthesis</keyword>
<comment type="similarity">
    <text evidence="3 12">Belongs to the PIGV family.</text>
</comment>
<feature type="transmembrane region" description="Helical" evidence="12">
    <location>
        <begin position="244"/>
        <end position="264"/>
    </location>
</feature>
<feature type="transmembrane region" description="Helical" evidence="12">
    <location>
        <begin position="402"/>
        <end position="423"/>
    </location>
</feature>
<dbReference type="InterPro" id="IPR007315">
    <property type="entry name" value="PIG-V/Gpi18"/>
</dbReference>
<keyword evidence="10 12" id="KW-1133">Transmembrane helix</keyword>
<dbReference type="GO" id="GO:0004376">
    <property type="term" value="F:GPI mannosyltransferase activity"/>
    <property type="evidence" value="ECO:0007669"/>
    <property type="project" value="InterPro"/>
</dbReference>
<dbReference type="PANTHER" id="PTHR12468:SF2">
    <property type="entry name" value="GPI MANNOSYLTRANSFERASE 2"/>
    <property type="match status" value="1"/>
</dbReference>
<feature type="transmembrane region" description="Helical" evidence="12">
    <location>
        <begin position="347"/>
        <end position="365"/>
    </location>
</feature>
<evidence type="ECO:0000256" key="1">
    <source>
        <dbReference type="ARBA" id="ARBA00004477"/>
    </source>
</evidence>
<evidence type="ECO:0000313" key="14">
    <source>
        <dbReference type="EMBL" id="CBQ69964.1"/>
    </source>
</evidence>
<feature type="transmembrane region" description="Helical" evidence="12">
    <location>
        <begin position="191"/>
        <end position="211"/>
    </location>
</feature>
<feature type="transmembrane region" description="Helical" evidence="12">
    <location>
        <begin position="50"/>
        <end position="70"/>
    </location>
</feature>
<evidence type="ECO:0000256" key="12">
    <source>
        <dbReference type="RuleBase" id="RU363112"/>
    </source>
</evidence>
<dbReference type="Pfam" id="PF04188">
    <property type="entry name" value="Mannosyl_trans2"/>
    <property type="match status" value="1"/>
</dbReference>
<reference evidence="14 15" key="1">
    <citation type="journal article" date="2010" name="Science">
        <title>Pathogenicity determinants in smut fungi revealed by genome comparison.</title>
        <authorList>
            <person name="Schirawski J."/>
            <person name="Mannhaupt G."/>
            <person name="Muench K."/>
            <person name="Brefort T."/>
            <person name="Schipper K."/>
            <person name="Doehlemann G."/>
            <person name="Di Stasio M."/>
            <person name="Roessel N."/>
            <person name="Mendoza-Mendoza A."/>
            <person name="Pester D."/>
            <person name="Mueller O."/>
            <person name="Winterberg B."/>
            <person name="Meyer E."/>
            <person name="Ghareeb H."/>
            <person name="Wollenberg T."/>
            <person name="Muensterkoetter M."/>
            <person name="Wong P."/>
            <person name="Walter M."/>
            <person name="Stukenbrock E."/>
            <person name="Gueldener U."/>
            <person name="Kahmann R."/>
        </authorList>
    </citation>
    <scope>NUCLEOTIDE SEQUENCE [LARGE SCALE GENOMIC DNA]</scope>
    <source>
        <strain evidence="15">SRZ2</strain>
    </source>
</reference>
<dbReference type="EC" id="2.4.1.-" evidence="12"/>
<gene>
    <name evidence="14" type="ORF">sr16237</name>
</gene>
<sequence length="473" mass="50948">MVHRRLAASQPASSRIDPTAPSSEHTTAQYGSMTPGKLAAVQARLLKLSLLVRLVSVTLLIIASQLQQAFDTSHELLSYSLDPHTAHALSAGPFKWALALVRWDTVYFVASASPAADSVHSGGYAWEQTLAFQPGIVALLRVAGYLTPSLSGEWSPTSAILVGTVLANLAAALSPVLLHRLTWNVTRNARLTRTAAVLSMFAPSAATTLAAPTPESFFSLASLVGLLCLESSARLGWVRLLAASFWFAVATSFRTNGVLLIGYIAFKVIGEARSGRAVSAATKMVVATAVCVSPSVLFQVWAYSRFCLDAKRPWCEAQPPSIYTFVQSHYWHVGLLRYWQPAQLPNFILAAPVLVAIAYTAYAFYRHSTRTQIAASLIPLPRTSRSATDEVSLHTRAHAVPYVIHAVVLGGVLLFASHVQIALRLATPGGMPAVWWGAAQAGLGLRWRRVVLAYVAVQYCVAVVLYAGFYPPA</sequence>
<feature type="compositionally biased region" description="Polar residues" evidence="13">
    <location>
        <begin position="20"/>
        <end position="31"/>
    </location>
</feature>
<feature type="transmembrane region" description="Helical" evidence="12">
    <location>
        <begin position="159"/>
        <end position="179"/>
    </location>
</feature>
<proteinExistence type="inferred from homology"/>
<dbReference type="GO" id="GO:0006506">
    <property type="term" value="P:GPI anchor biosynthetic process"/>
    <property type="evidence" value="ECO:0007669"/>
    <property type="project" value="UniProtKB-UniPathway"/>
</dbReference>
<dbReference type="UniPathway" id="UPA00196"/>
<dbReference type="GO" id="GO:0005789">
    <property type="term" value="C:endoplasmic reticulum membrane"/>
    <property type="evidence" value="ECO:0007669"/>
    <property type="project" value="UniProtKB-SubCell"/>
</dbReference>
<dbReference type="GO" id="GO:0000009">
    <property type="term" value="F:alpha-1,6-mannosyltransferase activity"/>
    <property type="evidence" value="ECO:0007669"/>
    <property type="project" value="InterPro"/>
</dbReference>
<evidence type="ECO:0000256" key="10">
    <source>
        <dbReference type="ARBA" id="ARBA00022989"/>
    </source>
</evidence>
<evidence type="ECO:0000256" key="5">
    <source>
        <dbReference type="ARBA" id="ARBA00022502"/>
    </source>
</evidence>
<keyword evidence="11 12" id="KW-0472">Membrane</keyword>
<comment type="subcellular location">
    <subcellularLocation>
        <location evidence="1 12">Endoplasmic reticulum membrane</location>
        <topology evidence="1 12">Multi-pass membrane protein</topology>
    </subcellularLocation>
</comment>
<comment type="pathway">
    <text evidence="2 12">Glycolipid biosynthesis; glycosylphosphatidylinositol-anchor biosynthesis.</text>
</comment>
<evidence type="ECO:0000256" key="3">
    <source>
        <dbReference type="ARBA" id="ARBA00008698"/>
    </source>
</evidence>
<name>E6ZRW0_SPORE</name>
<keyword evidence="8 12" id="KW-0812">Transmembrane</keyword>
<evidence type="ECO:0000256" key="7">
    <source>
        <dbReference type="ARBA" id="ARBA00022679"/>
    </source>
</evidence>